<dbReference type="PROSITE" id="PS51354">
    <property type="entry name" value="GLUTAREDOXIN_2"/>
    <property type="match status" value="1"/>
</dbReference>
<dbReference type="Proteomes" id="UP000001568">
    <property type="component" value="Chromosome 20"/>
</dbReference>
<keyword evidence="3" id="KW-1185">Reference proteome</keyword>
<dbReference type="OrthoDB" id="422574at2759"/>
<dbReference type="EMBL" id="CP000600">
    <property type="protein sequence ID" value="ABP00818.1"/>
    <property type="molecule type" value="Genomic_DNA"/>
</dbReference>
<feature type="domain" description="GST N-terminal" evidence="1">
    <location>
        <begin position="230"/>
        <end position="309"/>
    </location>
</feature>
<name>A4SAU6_OSTLU</name>
<dbReference type="GeneID" id="5006722"/>
<dbReference type="InterPro" id="IPR036249">
    <property type="entry name" value="Thioredoxin-like_sf"/>
</dbReference>
<accession>A4SAU6</accession>
<dbReference type="Pfam" id="PF13417">
    <property type="entry name" value="GST_N_3"/>
    <property type="match status" value="2"/>
</dbReference>
<proteinExistence type="predicted"/>
<evidence type="ECO:0000313" key="2">
    <source>
        <dbReference type="EMBL" id="ABP00818.1"/>
    </source>
</evidence>
<sequence length="309" mass="34238">MREPTTTTTTPDATSEVIRVETRAEGEYELRQTTTPKRFAVADGELLNVATAAAPIALRWTSGLMCHGYEAKVVDGEVGEGEYAVWSGSGKAVRETSDVAKFPRPEKPLKMYQFQGCPFCKKVREAVISLDLDVIYYPCPRDGPEYREFVRAEGGRAQFPYLVDDNTGTKMYESDDIIAYMYEKYGPGKANIGPALTSGTLTSVTAGLALLPRLGKGSAYAPSKKPENMQPIVFYGYEGSPFCVLVAEKLCELELPYLQRSCGRGSPKRQELFDKRGTFQVPYIEDPNTGIAMFESKDIVNYLQEQYAA</sequence>
<dbReference type="HOGENOM" id="CLU_040972_2_0_1"/>
<reference evidence="2 3" key="1">
    <citation type="journal article" date="2007" name="Proc. Natl. Acad. Sci. U.S.A.">
        <title>The tiny eukaryote Ostreococcus provides genomic insights into the paradox of plankton speciation.</title>
        <authorList>
            <person name="Palenik B."/>
            <person name="Grimwood J."/>
            <person name="Aerts A."/>
            <person name="Rouze P."/>
            <person name="Salamov A."/>
            <person name="Putnam N."/>
            <person name="Dupont C."/>
            <person name="Jorgensen R."/>
            <person name="Derelle E."/>
            <person name="Rombauts S."/>
            <person name="Zhou K."/>
            <person name="Otillar R."/>
            <person name="Merchant S.S."/>
            <person name="Podell S."/>
            <person name="Gaasterland T."/>
            <person name="Napoli C."/>
            <person name="Gendler K."/>
            <person name="Manuell A."/>
            <person name="Tai V."/>
            <person name="Vallon O."/>
            <person name="Piganeau G."/>
            <person name="Jancek S."/>
            <person name="Heijde M."/>
            <person name="Jabbari K."/>
            <person name="Bowler C."/>
            <person name="Lohr M."/>
            <person name="Robbens S."/>
            <person name="Werner G."/>
            <person name="Dubchak I."/>
            <person name="Pazour G.J."/>
            <person name="Ren Q."/>
            <person name="Paulsen I."/>
            <person name="Delwiche C."/>
            <person name="Schmutz J."/>
            <person name="Rokhsar D."/>
            <person name="Van de Peer Y."/>
            <person name="Moreau H."/>
            <person name="Grigoriev I.V."/>
        </authorList>
    </citation>
    <scope>NUCLEOTIDE SEQUENCE [LARGE SCALE GENOMIC DNA]</scope>
    <source>
        <strain evidence="2 3">CCE9901</strain>
    </source>
</reference>
<gene>
    <name evidence="2" type="ORF">OSTLU_29383</name>
</gene>
<dbReference type="RefSeq" id="XP_001422501.1">
    <property type="nucleotide sequence ID" value="XM_001422464.1"/>
</dbReference>
<evidence type="ECO:0000259" key="1">
    <source>
        <dbReference type="PROSITE" id="PS50404"/>
    </source>
</evidence>
<organism evidence="2 3">
    <name type="scientific">Ostreococcus lucimarinus (strain CCE9901)</name>
    <dbReference type="NCBI Taxonomy" id="436017"/>
    <lineage>
        <taxon>Eukaryota</taxon>
        <taxon>Viridiplantae</taxon>
        <taxon>Chlorophyta</taxon>
        <taxon>Mamiellophyceae</taxon>
        <taxon>Mamiellales</taxon>
        <taxon>Bathycoccaceae</taxon>
        <taxon>Ostreococcus</taxon>
    </lineage>
</organism>
<dbReference type="Gene3D" id="3.40.30.10">
    <property type="entry name" value="Glutaredoxin"/>
    <property type="match status" value="2"/>
</dbReference>
<dbReference type="InterPro" id="IPR004045">
    <property type="entry name" value="Glutathione_S-Trfase_N"/>
</dbReference>
<dbReference type="CDD" id="cd03041">
    <property type="entry name" value="GST_N_2GST_N"/>
    <property type="match status" value="1"/>
</dbReference>
<dbReference type="PROSITE" id="PS50404">
    <property type="entry name" value="GST_NTER"/>
    <property type="match status" value="2"/>
</dbReference>
<dbReference type="InterPro" id="IPR040079">
    <property type="entry name" value="Glutathione_S-Trfase"/>
</dbReference>
<dbReference type="PANTHER" id="PTHR45288">
    <property type="entry name" value="THIOREDOXIN FAMILY PROTEIN"/>
    <property type="match status" value="1"/>
</dbReference>
<dbReference type="PANTHER" id="PTHR45288:SF1">
    <property type="entry name" value="THIOREDOXIN FAMILY PROTEIN"/>
    <property type="match status" value="1"/>
</dbReference>
<protein>
    <recommendedName>
        <fullName evidence="1">GST N-terminal domain-containing protein</fullName>
    </recommendedName>
</protein>
<dbReference type="SFLD" id="SFLDS00019">
    <property type="entry name" value="Glutathione_Transferase_(cytos"/>
    <property type="match status" value="1"/>
</dbReference>
<dbReference type="KEGG" id="olu:OSTLU_29383"/>
<evidence type="ECO:0000313" key="3">
    <source>
        <dbReference type="Proteomes" id="UP000001568"/>
    </source>
</evidence>
<dbReference type="GO" id="GO:0009507">
    <property type="term" value="C:chloroplast"/>
    <property type="evidence" value="ECO:0007669"/>
    <property type="project" value="TreeGrafter"/>
</dbReference>
<dbReference type="Gramene" id="ABP00818">
    <property type="protein sequence ID" value="ABP00818"/>
    <property type="gene ID" value="OSTLU_29383"/>
</dbReference>
<dbReference type="SUPFAM" id="SSF52833">
    <property type="entry name" value="Thioredoxin-like"/>
    <property type="match status" value="2"/>
</dbReference>
<dbReference type="eggNOG" id="ENOG502QUYC">
    <property type="taxonomic scope" value="Eukaryota"/>
</dbReference>
<dbReference type="AlphaFoldDB" id="A4SAU6"/>
<feature type="domain" description="GST N-terminal" evidence="1">
    <location>
        <begin position="107"/>
        <end position="189"/>
    </location>
</feature>
<dbReference type="OMA" id="MLWISKG"/>
<dbReference type="SFLD" id="SFLDG01202">
    <property type="entry name" value="SUF2.2"/>
    <property type="match status" value="1"/>
</dbReference>
<dbReference type="SFLD" id="SFLDG01181">
    <property type="entry name" value="SUF2"/>
    <property type="match status" value="1"/>
</dbReference>